<proteinExistence type="predicted"/>
<dbReference type="OMA" id="WIVSVRE"/>
<sequence length="139" mass="16010">MFSSFSSHKKLLVELFEGIRDHVYSPRHNWTVSIRQHLNESAGEKGLIRESQLFKRFSFLAHPLPECLCRASKTSGKRTRETAGNFTDMESSSLLHSVEDECPHWIQELVKTQSKVTDTDEDVSDEGQSLETLRRNLIF</sequence>
<dbReference type="AlphaFoldDB" id="W1NVM8"/>
<gene>
    <name evidence="1" type="ORF">AMTR_s00090p00143200</name>
</gene>
<evidence type="ECO:0000313" key="1">
    <source>
        <dbReference type="EMBL" id="ERN01677.1"/>
    </source>
</evidence>
<protein>
    <submittedName>
        <fullName evidence="1">Uncharacterized protein</fullName>
    </submittedName>
</protein>
<dbReference type="Proteomes" id="UP000017836">
    <property type="component" value="Unassembled WGS sequence"/>
</dbReference>
<keyword evidence="2" id="KW-1185">Reference proteome</keyword>
<dbReference type="HOGENOM" id="CLU_1847815_0_0_1"/>
<dbReference type="EMBL" id="KI394757">
    <property type="protein sequence ID" value="ERN01677.1"/>
    <property type="molecule type" value="Genomic_DNA"/>
</dbReference>
<accession>W1NVM8</accession>
<name>W1NVM8_AMBTC</name>
<organism evidence="1 2">
    <name type="scientific">Amborella trichopoda</name>
    <dbReference type="NCBI Taxonomy" id="13333"/>
    <lineage>
        <taxon>Eukaryota</taxon>
        <taxon>Viridiplantae</taxon>
        <taxon>Streptophyta</taxon>
        <taxon>Embryophyta</taxon>
        <taxon>Tracheophyta</taxon>
        <taxon>Spermatophyta</taxon>
        <taxon>Magnoliopsida</taxon>
        <taxon>Amborellales</taxon>
        <taxon>Amborellaceae</taxon>
        <taxon>Amborella</taxon>
    </lineage>
</organism>
<reference evidence="2" key="1">
    <citation type="journal article" date="2013" name="Science">
        <title>The Amborella genome and the evolution of flowering plants.</title>
        <authorList>
            <consortium name="Amborella Genome Project"/>
        </authorList>
    </citation>
    <scope>NUCLEOTIDE SEQUENCE [LARGE SCALE GENOMIC DNA]</scope>
</reference>
<dbReference type="Gramene" id="ERN01677">
    <property type="protein sequence ID" value="ERN01677"/>
    <property type="gene ID" value="AMTR_s00090p00143200"/>
</dbReference>
<evidence type="ECO:0000313" key="2">
    <source>
        <dbReference type="Proteomes" id="UP000017836"/>
    </source>
</evidence>